<proteinExistence type="predicted"/>
<sequence length="542" mass="59783">MAVRARGNKKDILSDPRYKDFVDRYHADPAAFAVEVCGLLPSDDQLDLLEAMENPTAKVSVVSGTGTGKTFCFARIALWHMLCHPVAFYEGKVEIGSNTYIGAPVVKQVADGVWKEMTDARTAMASGPFAWLCDYFTITKTRVSMNGYSQQWFISQVAMPKGESISIAGKHRYWQMIIIDEAAGVSDEHYDVINGTQTQPGNRTLLASQGARNTGYFYDTHHRLSRRKGGDWLALCFSSENSPFVSTEWLKAREEESGGRDSIEYRIRVRGQFAQSSGNVLMTREDLEAAFKPRKIIGDDEPYGLVVLSDVALGEYRDDSVIVLAKIIGSADHGPDARRVEYISIPLCSDDKNEIDLAGDLVNYVGKLSNATLYVDAGGVGATVCKLIERSGGTVVRVNWGLPCFKNEYKARFYNLRACAMVRFRDAIKSGRVVLPQGLSQKMIEKIIDQGSRLPYHFSEAGGLHYQMMKKEDMRKEGISSPDLIDAMSFAFLEGCTYVAADNSYIEQAGGGVVGKVSSMFDEVVDDEPSPENAAEPLTSTP</sequence>
<dbReference type="Gene3D" id="3.40.50.300">
    <property type="entry name" value="P-loop containing nucleotide triphosphate hydrolases"/>
    <property type="match status" value="1"/>
</dbReference>
<gene>
    <name evidence="1" type="ORF">ABDB84_05400</name>
</gene>
<dbReference type="Gene3D" id="3.30.420.240">
    <property type="match status" value="1"/>
</dbReference>
<dbReference type="InterPro" id="IPR027417">
    <property type="entry name" value="P-loop_NTPase"/>
</dbReference>
<comment type="caution">
    <text evidence="1">The sequence shown here is derived from an EMBL/GenBank/DDBJ whole genome shotgun (WGS) entry which is preliminary data.</text>
</comment>
<dbReference type="RefSeq" id="WP_345918671.1">
    <property type="nucleotide sequence ID" value="NZ_JBDIVE010000002.1"/>
</dbReference>
<dbReference type="SUPFAM" id="SSF52540">
    <property type="entry name" value="P-loop containing nucleoside triphosphate hydrolases"/>
    <property type="match status" value="1"/>
</dbReference>
<evidence type="ECO:0000313" key="2">
    <source>
        <dbReference type="Proteomes" id="UP001410394"/>
    </source>
</evidence>
<accession>A0ABU9YW09</accession>
<keyword evidence="2" id="KW-1185">Reference proteome</keyword>
<evidence type="ECO:0000313" key="1">
    <source>
        <dbReference type="EMBL" id="MEN3067908.1"/>
    </source>
</evidence>
<dbReference type="EMBL" id="JBDIVE010000002">
    <property type="protein sequence ID" value="MEN3067908.1"/>
    <property type="molecule type" value="Genomic_DNA"/>
</dbReference>
<reference evidence="1 2" key="1">
    <citation type="journal article" date="2018" name="Int. J. Syst. Evol. Microbiol.">
        <title>Uliginosibacterium sediminicola sp. nov., isolated from freshwater sediment.</title>
        <authorList>
            <person name="Hwang W.M."/>
            <person name="Kim S.M."/>
            <person name="Kang K."/>
            <person name="Ahn T.Y."/>
        </authorList>
    </citation>
    <scope>NUCLEOTIDE SEQUENCE [LARGE SCALE GENOMIC DNA]</scope>
    <source>
        <strain evidence="1 2">M1-21</strain>
    </source>
</reference>
<evidence type="ECO:0008006" key="3">
    <source>
        <dbReference type="Google" id="ProtNLM"/>
    </source>
</evidence>
<name>A0ABU9YW09_9RHOO</name>
<protein>
    <recommendedName>
        <fullName evidence="3">Terminase-like family protein</fullName>
    </recommendedName>
</protein>
<dbReference type="Proteomes" id="UP001410394">
    <property type="component" value="Unassembled WGS sequence"/>
</dbReference>
<organism evidence="1 2">
    <name type="scientific">Uliginosibacterium sediminicola</name>
    <dbReference type="NCBI Taxonomy" id="2024550"/>
    <lineage>
        <taxon>Bacteria</taxon>
        <taxon>Pseudomonadati</taxon>
        <taxon>Pseudomonadota</taxon>
        <taxon>Betaproteobacteria</taxon>
        <taxon>Rhodocyclales</taxon>
        <taxon>Zoogloeaceae</taxon>
        <taxon>Uliginosibacterium</taxon>
    </lineage>
</organism>